<evidence type="ECO:0000313" key="6">
    <source>
        <dbReference type="EMBL" id="KAK2616773.1"/>
    </source>
</evidence>
<name>A0AAJ0CZE9_9HYPO</name>
<protein>
    <submittedName>
        <fullName evidence="6">Uncharacterized protein</fullName>
    </submittedName>
</protein>
<evidence type="ECO:0000256" key="3">
    <source>
        <dbReference type="ARBA" id="ARBA00022989"/>
    </source>
</evidence>
<sequence length="260" mass="29601">MFPWRNKDRTVGRNVETAAQWSAESLIQVNPPGAKYSTRRWSNKSLPELPINDVSTYDRVSTKATDTFYLPSRRTAFNDTAQRIHHGLFSEKEMTVLNCCRKYPNAIFWSLMLSLTVVMEAYDKSLIASFLAFPAFKRAYGQGIETLKASPHGVEREIMIKWQIWLLNIPVITEIFGLLAHGYITYIIGYQKVMIGSLVWLCLAIFPAFFATNIYVLMVWQALAGKNSPFKSLKHLPDRLMRNLRNPVGGPPDAGCYVRG</sequence>
<feature type="transmembrane region" description="Helical" evidence="5">
    <location>
        <begin position="198"/>
        <end position="224"/>
    </location>
</feature>
<dbReference type="Pfam" id="PF00083">
    <property type="entry name" value="Sugar_tr"/>
    <property type="match status" value="1"/>
</dbReference>
<proteinExistence type="predicted"/>
<dbReference type="GO" id="GO:0016020">
    <property type="term" value="C:membrane"/>
    <property type="evidence" value="ECO:0007669"/>
    <property type="project" value="UniProtKB-SubCell"/>
</dbReference>
<accession>A0AAJ0CZE9</accession>
<evidence type="ECO:0000256" key="1">
    <source>
        <dbReference type="ARBA" id="ARBA00004370"/>
    </source>
</evidence>
<keyword evidence="2 5" id="KW-0812">Transmembrane</keyword>
<dbReference type="SUPFAM" id="SSF103473">
    <property type="entry name" value="MFS general substrate transporter"/>
    <property type="match status" value="1"/>
</dbReference>
<keyword evidence="7" id="KW-1185">Reference proteome</keyword>
<dbReference type="AlphaFoldDB" id="A0AAJ0CZE9"/>
<evidence type="ECO:0000313" key="7">
    <source>
        <dbReference type="Proteomes" id="UP001251528"/>
    </source>
</evidence>
<comment type="caution">
    <text evidence="6">The sequence shown here is derived from an EMBL/GenBank/DDBJ whole genome shotgun (WGS) entry which is preliminary data.</text>
</comment>
<dbReference type="EMBL" id="JASWJB010000003">
    <property type="protein sequence ID" value="KAK2616773.1"/>
    <property type="molecule type" value="Genomic_DNA"/>
</dbReference>
<gene>
    <name evidence="6" type="ORF">QQS21_000385</name>
</gene>
<dbReference type="Gene3D" id="1.20.1250.20">
    <property type="entry name" value="MFS general substrate transporter like domains"/>
    <property type="match status" value="1"/>
</dbReference>
<dbReference type="Proteomes" id="UP001251528">
    <property type="component" value="Unassembled WGS sequence"/>
</dbReference>
<comment type="subcellular location">
    <subcellularLocation>
        <location evidence="1">Membrane</location>
    </subcellularLocation>
</comment>
<dbReference type="GO" id="GO:0022857">
    <property type="term" value="F:transmembrane transporter activity"/>
    <property type="evidence" value="ECO:0007669"/>
    <property type="project" value="InterPro"/>
</dbReference>
<feature type="transmembrane region" description="Helical" evidence="5">
    <location>
        <begin position="165"/>
        <end position="186"/>
    </location>
</feature>
<keyword evidence="3 5" id="KW-1133">Transmembrane helix</keyword>
<organism evidence="6 7">
    <name type="scientific">Conoideocrella luteorostrata</name>
    <dbReference type="NCBI Taxonomy" id="1105319"/>
    <lineage>
        <taxon>Eukaryota</taxon>
        <taxon>Fungi</taxon>
        <taxon>Dikarya</taxon>
        <taxon>Ascomycota</taxon>
        <taxon>Pezizomycotina</taxon>
        <taxon>Sordariomycetes</taxon>
        <taxon>Hypocreomycetidae</taxon>
        <taxon>Hypocreales</taxon>
        <taxon>Clavicipitaceae</taxon>
        <taxon>Conoideocrella</taxon>
    </lineage>
</organism>
<evidence type="ECO:0000256" key="5">
    <source>
        <dbReference type="SAM" id="Phobius"/>
    </source>
</evidence>
<reference evidence="6" key="1">
    <citation type="submission" date="2023-06" db="EMBL/GenBank/DDBJ databases">
        <title>Conoideocrella luteorostrata (Hypocreales: Clavicipitaceae), a potential biocontrol fungus for elongate hemlock scale in United States Christmas tree production areas.</title>
        <authorList>
            <person name="Barrett H."/>
            <person name="Lovett B."/>
            <person name="Macias A.M."/>
            <person name="Stajich J.E."/>
            <person name="Kasson M.T."/>
        </authorList>
    </citation>
    <scope>NUCLEOTIDE SEQUENCE</scope>
    <source>
        <strain evidence="6">ARSEF 14590</strain>
    </source>
</reference>
<evidence type="ECO:0000256" key="4">
    <source>
        <dbReference type="ARBA" id="ARBA00023136"/>
    </source>
</evidence>
<evidence type="ECO:0000256" key="2">
    <source>
        <dbReference type="ARBA" id="ARBA00022692"/>
    </source>
</evidence>
<keyword evidence="4 5" id="KW-0472">Membrane</keyword>
<dbReference type="InterPro" id="IPR005828">
    <property type="entry name" value="MFS_sugar_transport-like"/>
</dbReference>
<dbReference type="InterPro" id="IPR036259">
    <property type="entry name" value="MFS_trans_sf"/>
</dbReference>